<organism evidence="6 7">
    <name type="scientific">Drosophila kikkawai</name>
    <name type="common">Fruit fly</name>
    <dbReference type="NCBI Taxonomy" id="30033"/>
    <lineage>
        <taxon>Eukaryota</taxon>
        <taxon>Metazoa</taxon>
        <taxon>Ecdysozoa</taxon>
        <taxon>Arthropoda</taxon>
        <taxon>Hexapoda</taxon>
        <taxon>Insecta</taxon>
        <taxon>Pterygota</taxon>
        <taxon>Neoptera</taxon>
        <taxon>Endopterygota</taxon>
        <taxon>Diptera</taxon>
        <taxon>Brachycera</taxon>
        <taxon>Muscomorpha</taxon>
        <taxon>Ephydroidea</taxon>
        <taxon>Drosophilidae</taxon>
        <taxon>Drosophila</taxon>
        <taxon>Sophophora</taxon>
    </lineage>
</organism>
<evidence type="ECO:0000256" key="1">
    <source>
        <dbReference type="ARBA" id="ARBA00022771"/>
    </source>
</evidence>
<dbReference type="GO" id="GO:0016567">
    <property type="term" value="P:protein ubiquitination"/>
    <property type="evidence" value="ECO:0007669"/>
    <property type="project" value="InterPro"/>
</dbReference>
<dbReference type="OMA" id="MHTSEEF"/>
<dbReference type="GO" id="GO:0004842">
    <property type="term" value="F:ubiquitin-protein transferase activity"/>
    <property type="evidence" value="ECO:0007669"/>
    <property type="project" value="InterPro"/>
</dbReference>
<accession>A0A6P4IYH3</accession>
<dbReference type="Proteomes" id="UP001652661">
    <property type="component" value="Chromosome 2R"/>
</dbReference>
<dbReference type="OrthoDB" id="5600418at2759"/>
<dbReference type="GeneID" id="108078200"/>
<feature type="compositionally biased region" description="Polar residues" evidence="4">
    <location>
        <begin position="1"/>
        <end position="33"/>
    </location>
</feature>
<keyword evidence="1 3" id="KW-0863">Zinc-finger</keyword>
<evidence type="ECO:0000256" key="4">
    <source>
        <dbReference type="SAM" id="MobiDB-lite"/>
    </source>
</evidence>
<evidence type="ECO:0000256" key="3">
    <source>
        <dbReference type="PROSITE-ProRule" id="PRU00175"/>
    </source>
</evidence>
<dbReference type="SMART" id="SM00184">
    <property type="entry name" value="RING"/>
    <property type="match status" value="1"/>
</dbReference>
<evidence type="ECO:0000313" key="7">
    <source>
        <dbReference type="RefSeq" id="XP_017027373.1"/>
    </source>
</evidence>
<protein>
    <submittedName>
        <fullName evidence="7">E3 ubiquitin-protein ligase RFWD3-like</fullName>
    </submittedName>
</protein>
<dbReference type="InterPro" id="IPR037381">
    <property type="entry name" value="RFWD3"/>
</dbReference>
<keyword evidence="2" id="KW-0862">Zinc</keyword>
<dbReference type="SUPFAM" id="SSF57850">
    <property type="entry name" value="RING/U-box"/>
    <property type="match status" value="1"/>
</dbReference>
<dbReference type="PROSITE" id="PS50089">
    <property type="entry name" value="ZF_RING_2"/>
    <property type="match status" value="1"/>
</dbReference>
<dbReference type="Pfam" id="PF13639">
    <property type="entry name" value="zf-RING_2"/>
    <property type="match status" value="1"/>
</dbReference>
<feature type="domain" description="RING-type" evidence="5">
    <location>
        <begin position="146"/>
        <end position="188"/>
    </location>
</feature>
<keyword evidence="1 3" id="KW-0479">Metal-binding</keyword>
<evidence type="ECO:0000313" key="6">
    <source>
        <dbReference type="Proteomes" id="UP001652661"/>
    </source>
</evidence>
<dbReference type="Gene3D" id="3.30.40.10">
    <property type="entry name" value="Zinc/RING finger domain, C3HC4 (zinc finger)"/>
    <property type="match status" value="1"/>
</dbReference>
<dbReference type="CDD" id="cd16450">
    <property type="entry name" value="mRING-C3HGC3_RFWD3"/>
    <property type="match status" value="1"/>
</dbReference>
<dbReference type="PANTHER" id="PTHR16047:SF7">
    <property type="entry name" value="E3 UBIQUITIN-PROTEIN LIGASE RFWD3"/>
    <property type="match status" value="1"/>
</dbReference>
<dbReference type="RefSeq" id="XP_017027373.1">
    <property type="nucleotide sequence ID" value="XM_017171884.3"/>
</dbReference>
<reference evidence="6" key="1">
    <citation type="submission" date="2025-05" db="UniProtKB">
        <authorList>
            <consortium name="RefSeq"/>
        </authorList>
    </citation>
    <scope>NUCLEOTIDE SEQUENCE [LARGE SCALE GENOMIC DNA]</scope>
    <source>
        <strain evidence="6">14028-0561.14</strain>
    </source>
</reference>
<proteinExistence type="predicted"/>
<keyword evidence="6" id="KW-1185">Reference proteome</keyword>
<dbReference type="GO" id="GO:0008270">
    <property type="term" value="F:zinc ion binding"/>
    <property type="evidence" value="ECO:0007669"/>
    <property type="project" value="UniProtKB-KW"/>
</dbReference>
<dbReference type="InterPro" id="IPR001841">
    <property type="entry name" value="Znf_RING"/>
</dbReference>
<evidence type="ECO:0000256" key="2">
    <source>
        <dbReference type="ARBA" id="ARBA00022833"/>
    </source>
</evidence>
<reference evidence="7" key="2">
    <citation type="submission" date="2025-08" db="UniProtKB">
        <authorList>
            <consortium name="RefSeq"/>
        </authorList>
    </citation>
    <scope>IDENTIFICATION</scope>
    <source>
        <strain evidence="7">14028-0561.14</strain>
        <tissue evidence="7">Whole fly</tissue>
    </source>
</reference>
<dbReference type="PANTHER" id="PTHR16047">
    <property type="entry name" value="RFWD3 PROTEIN"/>
    <property type="match status" value="1"/>
</dbReference>
<gene>
    <name evidence="7" type="primary">LOC108078200</name>
</gene>
<dbReference type="GO" id="GO:0005634">
    <property type="term" value="C:nucleus"/>
    <property type="evidence" value="ECO:0007669"/>
    <property type="project" value="InterPro"/>
</dbReference>
<name>A0A6P4IYH3_DROKI</name>
<evidence type="ECO:0000259" key="5">
    <source>
        <dbReference type="PROSITE" id="PS50089"/>
    </source>
</evidence>
<dbReference type="InterPro" id="IPR013083">
    <property type="entry name" value="Znf_RING/FYVE/PHD"/>
</dbReference>
<feature type="region of interest" description="Disordered" evidence="4">
    <location>
        <begin position="1"/>
        <end position="36"/>
    </location>
</feature>
<sequence length="208" mass="23697">MSQRPTSSQNMKRGSSSSGEAPLSQQMKQNAQKMNDLVEELQQENSGRNRQPERHNIHMEQFNREREGILLQLQQEMSNYATIQEKFQEQEKSMQLIIQELESDRLALLDELAVNDVMSADSIDDLSEELNGLNDKLNGMTEDTSCPICMSQWQAEGGHRLVSLRCGHLFGNSCIRTALRRSRQCPICMKRAHPADVRKIYGSAVFPN</sequence>
<dbReference type="AlphaFoldDB" id="A0A6P4IYH3"/>
<dbReference type="GO" id="GO:0036297">
    <property type="term" value="P:interstrand cross-link repair"/>
    <property type="evidence" value="ECO:0007669"/>
    <property type="project" value="InterPro"/>
</dbReference>